<accession>A0AAV2E166</accession>
<name>A0AAV2E166_9ROSI</name>
<gene>
    <name evidence="1" type="ORF">LTRI10_LOCUS21048</name>
</gene>
<protein>
    <submittedName>
        <fullName evidence="1">Uncharacterized protein</fullName>
    </submittedName>
</protein>
<evidence type="ECO:0000313" key="2">
    <source>
        <dbReference type="Proteomes" id="UP001497516"/>
    </source>
</evidence>
<organism evidence="1 2">
    <name type="scientific">Linum trigynum</name>
    <dbReference type="NCBI Taxonomy" id="586398"/>
    <lineage>
        <taxon>Eukaryota</taxon>
        <taxon>Viridiplantae</taxon>
        <taxon>Streptophyta</taxon>
        <taxon>Embryophyta</taxon>
        <taxon>Tracheophyta</taxon>
        <taxon>Spermatophyta</taxon>
        <taxon>Magnoliopsida</taxon>
        <taxon>eudicotyledons</taxon>
        <taxon>Gunneridae</taxon>
        <taxon>Pentapetalae</taxon>
        <taxon>rosids</taxon>
        <taxon>fabids</taxon>
        <taxon>Malpighiales</taxon>
        <taxon>Linaceae</taxon>
        <taxon>Linum</taxon>
    </lineage>
</organism>
<dbReference type="EMBL" id="OZ034816">
    <property type="protein sequence ID" value="CAL1379532.1"/>
    <property type="molecule type" value="Genomic_DNA"/>
</dbReference>
<evidence type="ECO:0000313" key="1">
    <source>
        <dbReference type="EMBL" id="CAL1379532.1"/>
    </source>
</evidence>
<reference evidence="1 2" key="1">
    <citation type="submission" date="2024-04" db="EMBL/GenBank/DDBJ databases">
        <authorList>
            <person name="Fracassetti M."/>
        </authorList>
    </citation>
    <scope>NUCLEOTIDE SEQUENCE [LARGE SCALE GENOMIC DNA]</scope>
</reference>
<sequence>MAEIQARAEERYVELKEMFATLISERKGATPSRNKTTDGLMETSPEILERRAAEAKLKKPIVDCDKVKIEDKTSPLAGEQGSNIGTGVVTVGPEWLYMAGAGFDVVGRFAGGPSHIMAAQMETREALG</sequence>
<proteinExistence type="predicted"/>
<dbReference type="AlphaFoldDB" id="A0AAV2E166"/>
<dbReference type="Proteomes" id="UP001497516">
    <property type="component" value="Chromosome 3"/>
</dbReference>
<keyword evidence="2" id="KW-1185">Reference proteome</keyword>